<dbReference type="PANTHER" id="PTHR12241">
    <property type="entry name" value="TUBULIN POLYGLUTAMYLASE"/>
    <property type="match status" value="1"/>
</dbReference>
<feature type="region of interest" description="Disordered" evidence="4">
    <location>
        <begin position="236"/>
        <end position="262"/>
    </location>
</feature>
<dbReference type="RefSeq" id="XP_003885655.1">
    <property type="nucleotide sequence ID" value="XM_003885606.1"/>
</dbReference>
<dbReference type="Gene3D" id="3.30.470.20">
    <property type="entry name" value="ATP-grasp fold, B domain"/>
    <property type="match status" value="1"/>
</dbReference>
<dbReference type="Proteomes" id="UP000007494">
    <property type="component" value="Chromosome XII"/>
</dbReference>
<reference evidence="5" key="1">
    <citation type="submission" date="2011-02" db="EMBL/GenBank/DDBJ databases">
        <authorList>
            <person name="Aslett M."/>
        </authorList>
    </citation>
    <scope>NUCLEOTIDE SEQUENCE</scope>
    <source>
        <strain evidence="5">Liverpool</strain>
    </source>
</reference>
<feature type="region of interest" description="Disordered" evidence="4">
    <location>
        <begin position="1"/>
        <end position="32"/>
    </location>
</feature>
<dbReference type="OMA" id="CLWIPVE"/>
<name>F0VPI1_NEOCL</name>
<reference evidence="7" key="3">
    <citation type="journal article" date="2012" name="PLoS Pathog.">
        <title>Comparative genomics of the apicomplexan parasites Toxoplasma gondii and Neospora caninum: Coccidia differing in host range and transmission strategy.</title>
        <authorList>
            <person name="Reid A.J."/>
            <person name="Vermont S.J."/>
            <person name="Cotton J.A."/>
            <person name="Harris D."/>
            <person name="Hill-Cawthorne G.A."/>
            <person name="Konen-Waisman S."/>
            <person name="Latham S.M."/>
            <person name="Mourier T."/>
            <person name="Norton R."/>
            <person name="Quail M.A."/>
            <person name="Sanders M."/>
            <person name="Shanmugam D."/>
            <person name="Sohal A."/>
            <person name="Wasmuth J.D."/>
            <person name="Brunk B."/>
            <person name="Grigg M.E."/>
            <person name="Howard J.C."/>
            <person name="Parkinson J."/>
            <person name="Roos D.S."/>
            <person name="Trees A.J."/>
            <person name="Berriman M."/>
            <person name="Pain A."/>
            <person name="Wastling J.M."/>
        </authorList>
    </citation>
    <scope>NUCLEOTIDE SEQUENCE [LARGE SCALE GENOMIC DNA]</scope>
    <source>
        <strain evidence="7">Liverpool</strain>
    </source>
</reference>
<feature type="region of interest" description="Disordered" evidence="4">
    <location>
        <begin position="777"/>
        <end position="808"/>
    </location>
</feature>
<evidence type="ECO:0000313" key="6">
    <source>
        <dbReference type="EMBL" id="CEL70369.1"/>
    </source>
</evidence>
<evidence type="ECO:0000313" key="7">
    <source>
        <dbReference type="Proteomes" id="UP000007494"/>
    </source>
</evidence>
<evidence type="ECO:0000256" key="2">
    <source>
        <dbReference type="ARBA" id="ARBA00022741"/>
    </source>
</evidence>
<feature type="region of interest" description="Disordered" evidence="4">
    <location>
        <begin position="648"/>
        <end position="673"/>
    </location>
</feature>
<dbReference type="GO" id="GO:0036064">
    <property type="term" value="C:ciliary basal body"/>
    <property type="evidence" value="ECO:0007669"/>
    <property type="project" value="TreeGrafter"/>
</dbReference>
<proteinExistence type="predicted"/>
<dbReference type="InParanoid" id="F0VPI1"/>
<organism evidence="5 7">
    <name type="scientific">Neospora caninum (strain Liverpool)</name>
    <dbReference type="NCBI Taxonomy" id="572307"/>
    <lineage>
        <taxon>Eukaryota</taxon>
        <taxon>Sar</taxon>
        <taxon>Alveolata</taxon>
        <taxon>Apicomplexa</taxon>
        <taxon>Conoidasida</taxon>
        <taxon>Coccidia</taxon>
        <taxon>Eucoccidiorida</taxon>
        <taxon>Eimeriorina</taxon>
        <taxon>Sarcocystidae</taxon>
        <taxon>Neospora</taxon>
    </lineage>
</organism>
<reference evidence="5" key="2">
    <citation type="submission" date="2011-03" db="EMBL/GenBank/DDBJ databases">
        <title>Comparative genomics and transcriptomics of Neospora caninum and Toxoplasma gondii.</title>
        <authorList>
            <person name="Reid A.J."/>
            <person name="Sohal A."/>
            <person name="Harris D."/>
            <person name="Quail M."/>
            <person name="Sanders M."/>
            <person name="Berriman M."/>
            <person name="Wastling J.M."/>
            <person name="Pain A."/>
        </authorList>
    </citation>
    <scope>NUCLEOTIDE SEQUENCE</scope>
    <source>
        <strain evidence="5">Liverpool</strain>
    </source>
</reference>
<keyword evidence="3" id="KW-0067">ATP-binding</keyword>
<dbReference type="GO" id="GO:0005524">
    <property type="term" value="F:ATP binding"/>
    <property type="evidence" value="ECO:0007669"/>
    <property type="project" value="UniProtKB-KW"/>
</dbReference>
<evidence type="ECO:0000256" key="3">
    <source>
        <dbReference type="ARBA" id="ARBA00022840"/>
    </source>
</evidence>
<dbReference type="EMBL" id="LN714487">
    <property type="protein sequence ID" value="CEL70369.1"/>
    <property type="molecule type" value="Genomic_DNA"/>
</dbReference>
<evidence type="ECO:0000313" key="5">
    <source>
        <dbReference type="EMBL" id="CBZ55627.1"/>
    </source>
</evidence>
<dbReference type="GO" id="GO:0070740">
    <property type="term" value="F:tubulin-glutamic acid ligase activity"/>
    <property type="evidence" value="ECO:0007669"/>
    <property type="project" value="TreeGrafter"/>
</dbReference>
<dbReference type="GeneID" id="13441058"/>
<dbReference type="PANTHER" id="PTHR12241:SF154">
    <property type="entry name" value="TUBULIN POLYGLUTAMYLASE TTLL11"/>
    <property type="match status" value="1"/>
</dbReference>
<keyword evidence="2" id="KW-0547">Nucleotide-binding</keyword>
<accession>F0VPI1</accession>
<dbReference type="GO" id="GO:0015631">
    <property type="term" value="F:tubulin binding"/>
    <property type="evidence" value="ECO:0007669"/>
    <property type="project" value="TreeGrafter"/>
</dbReference>
<protein>
    <submittedName>
        <fullName evidence="5">Putative tubulin-tyrosine ligase family protein</fullName>
    </submittedName>
    <submittedName>
        <fullName evidence="6">Tubulin-tyrosine ligase family protein, putative</fullName>
    </submittedName>
</protein>
<dbReference type="PROSITE" id="PS51221">
    <property type="entry name" value="TTL"/>
    <property type="match status" value="1"/>
</dbReference>
<feature type="region of interest" description="Disordered" evidence="4">
    <location>
        <begin position="566"/>
        <end position="585"/>
    </location>
</feature>
<dbReference type="VEuPathDB" id="ToxoDB:NCLIV_060520"/>
<dbReference type="InterPro" id="IPR004344">
    <property type="entry name" value="TTL/TTLL_fam"/>
</dbReference>
<dbReference type="EMBL" id="FR823393">
    <property type="protein sequence ID" value="CBZ55627.1"/>
    <property type="molecule type" value="Genomic_DNA"/>
</dbReference>
<sequence length="1192" mass="130723">MSPASQRYFEDDSKLLSSTRTQDSSSSGCVSSDSQVDARYETFFCSASEVSTSIASSSCSLKSCTLGENVDGPKSETNVPAAVTRDYFSQFVNGIRTLFFDKCVAAGCSFSKAGGPASKVKGPSITLDLSQAGKEKPLMESCVRSLGWKKNSSLFPTGDIAWLGFALTDGEHRDYASIAHVVNRFPGLHEFAKKRWLARVVSSMTLFDPDGFSFFPRTWLLPEDREAVQTALRVPAADPRLSSGAKREPRGTAESSSCPRRGQRVKTITTHITASCKQETVYILKPDAGTQGAGLKLVSDLDQIPKEILEGQDGYIVQQYICNPYLLDNRKFDFRVYVLITAVTPKLSVFVSRRSLVRFCTEDYEPPCPGNMNNEFMHLTNYAINKDHRGFVRSSNVHDRTSSKRLLDDVFEDLLQQNVDVEYVWRQIVSMVEKVMTAFKPLLALKYDSIYRDTTPRSRCFQIVGLDILLDANCKAWLLEVNGNPSLRCDYEYETAAGFIATGESLLDRRIKEPLVSEALVIVYFSLLGAPSQVSSYLDEEKNASSYCGSSRIPRAKALQRPVWSHRGAQEMSTKHQQHIKRRPAPRAEQNCERAAVPAGTQSFSHGALSCEIISNVVPRTRMHHLIPDTVEEPLPFSSREARDMSIDNGRPIPNPGGRGVSTRLQPAAGNEDKGCVRTALPMTATTADTTSGLMNRTLAIWSQRRSPFPVPPCSDTCSAYAHTCSLESGTFRSDGSASPMAKLSQLKAPTAVSVNVSAGFALGILGKQPTSTMFGNRSENAGYKGNSVHGTMELPGAQVRNRKNADRKTNASFLEISEGTSRSCSGSTASGCTASDVENGQLSLRTTRQRVPRAREFDSGDCPTANNEIDAIMPQHCCLWIPVESALSKSPELPSPTSLLDMCQNLFLHVTQFPDSLTLQLRHWLDLISRTHLQDAMQHLWVPVSLASRNSQHFSGRNPAQSPRRTCRRFARRPLSKRDLIFLYMQRLKVSAASAGGYPEAQGLCFWSFWELMCLLSTLTRLLLGTGNRSVASKSFITKATCADSGIPTSQVRVTEACQGCVLGLSARQDSANVTDSACTSGTPLGDYSIPERVSETLASCPRGRSLSGDGHGAVESTFSNNAHTASLEESCSPSSPTIFYQDFSTAARESPVFVPWWPHLHNAFNSLGPCERTAGVSSLLRILLVGFHRV</sequence>
<dbReference type="GO" id="GO:0000226">
    <property type="term" value="P:microtubule cytoskeleton organization"/>
    <property type="evidence" value="ECO:0007669"/>
    <property type="project" value="TreeGrafter"/>
</dbReference>
<evidence type="ECO:0000256" key="1">
    <source>
        <dbReference type="ARBA" id="ARBA00022598"/>
    </source>
</evidence>
<gene>
    <name evidence="6" type="ORF">BN1204_060520</name>
    <name evidence="5" type="ORF">NCLIV_060520</name>
</gene>
<dbReference type="AlphaFoldDB" id="F0VPI1"/>
<feature type="compositionally biased region" description="Basic residues" evidence="4">
    <location>
        <begin position="576"/>
        <end position="585"/>
    </location>
</feature>
<feature type="compositionally biased region" description="Low complexity" evidence="4">
    <location>
        <begin position="17"/>
        <end position="32"/>
    </location>
</feature>
<dbReference type="SUPFAM" id="SSF56059">
    <property type="entry name" value="Glutathione synthetase ATP-binding domain-like"/>
    <property type="match status" value="1"/>
</dbReference>
<keyword evidence="7" id="KW-1185">Reference proteome</keyword>
<dbReference type="OrthoDB" id="202825at2759"/>
<dbReference type="Pfam" id="PF03133">
    <property type="entry name" value="TTL"/>
    <property type="match status" value="1"/>
</dbReference>
<keyword evidence="1 5" id="KW-0436">Ligase</keyword>
<dbReference type="eggNOG" id="KOG2158">
    <property type="taxonomic scope" value="Eukaryota"/>
</dbReference>
<reference evidence="6" key="4">
    <citation type="journal article" date="2015" name="PLoS ONE">
        <title>Comprehensive Evaluation of Toxoplasma gondii VEG and Neospora caninum LIV Genomes with Tachyzoite Stage Transcriptome and Proteome Defines Novel Transcript Features.</title>
        <authorList>
            <person name="Ramaprasad A."/>
            <person name="Mourier T."/>
            <person name="Naeem R."/>
            <person name="Malas T.B."/>
            <person name="Moussa E."/>
            <person name="Panigrahi A."/>
            <person name="Vermont S.J."/>
            <person name="Otto T.D."/>
            <person name="Wastling J."/>
            <person name="Pain A."/>
        </authorList>
    </citation>
    <scope>NUCLEOTIDE SEQUENCE</scope>
    <source>
        <strain evidence="6">Liverpool</strain>
    </source>
</reference>
<evidence type="ECO:0000256" key="4">
    <source>
        <dbReference type="SAM" id="MobiDB-lite"/>
    </source>
</evidence>